<keyword evidence="1" id="KW-0472">Membrane</keyword>
<keyword evidence="1" id="KW-1133">Transmembrane helix</keyword>
<feature type="transmembrane region" description="Helical" evidence="1">
    <location>
        <begin position="23"/>
        <end position="43"/>
    </location>
</feature>
<gene>
    <name evidence="2" type="primary">g4614</name>
    <name evidence="2" type="ORF">VP750_LOCUS3934</name>
</gene>
<evidence type="ECO:0000256" key="1">
    <source>
        <dbReference type="SAM" id="Phobius"/>
    </source>
</evidence>
<evidence type="ECO:0000313" key="2">
    <source>
        <dbReference type="EMBL" id="CAL5222275.1"/>
    </source>
</evidence>
<feature type="transmembrane region" description="Helical" evidence="1">
    <location>
        <begin position="130"/>
        <end position="148"/>
    </location>
</feature>
<name>A0ABP1FQP6_9CHLO</name>
<dbReference type="InterPro" id="IPR013869">
    <property type="entry name" value="DUF1757"/>
</dbReference>
<comment type="caution">
    <text evidence="2">The sequence shown here is derived from an EMBL/GenBank/DDBJ whole genome shotgun (WGS) entry which is preliminary data.</text>
</comment>
<keyword evidence="1" id="KW-0812">Transmembrane</keyword>
<reference evidence="2 3" key="1">
    <citation type="submission" date="2024-06" db="EMBL/GenBank/DDBJ databases">
        <authorList>
            <person name="Kraege A."/>
            <person name="Thomma B."/>
        </authorList>
    </citation>
    <scope>NUCLEOTIDE SEQUENCE [LARGE SCALE GENOMIC DNA]</scope>
</reference>
<accession>A0ABP1FQP6</accession>
<proteinExistence type="predicted"/>
<dbReference type="EMBL" id="CAXHTA020000006">
    <property type="protein sequence ID" value="CAL5222275.1"/>
    <property type="molecule type" value="Genomic_DNA"/>
</dbReference>
<feature type="transmembrane region" description="Helical" evidence="1">
    <location>
        <begin position="105"/>
        <end position="124"/>
    </location>
</feature>
<evidence type="ECO:0000313" key="3">
    <source>
        <dbReference type="Proteomes" id="UP001497392"/>
    </source>
</evidence>
<dbReference type="Pfam" id="PF08560">
    <property type="entry name" value="DUF1757"/>
    <property type="match status" value="1"/>
</dbReference>
<dbReference type="Proteomes" id="UP001497392">
    <property type="component" value="Unassembled WGS sequence"/>
</dbReference>
<keyword evidence="3" id="KW-1185">Reference proteome</keyword>
<protein>
    <submittedName>
        <fullName evidence="2">G4614 protein</fullName>
    </submittedName>
</protein>
<organism evidence="2 3">
    <name type="scientific">Coccomyxa viridis</name>
    <dbReference type="NCBI Taxonomy" id="1274662"/>
    <lineage>
        <taxon>Eukaryota</taxon>
        <taxon>Viridiplantae</taxon>
        <taxon>Chlorophyta</taxon>
        <taxon>core chlorophytes</taxon>
        <taxon>Trebouxiophyceae</taxon>
        <taxon>Trebouxiophyceae incertae sedis</taxon>
        <taxon>Coccomyxaceae</taxon>
        <taxon>Coccomyxa</taxon>
    </lineage>
</organism>
<sequence length="170" mass="17444">MGDDFDPKGKGYLLGTHILEKGFQAGSLIGVLVVGPLAAYRAARRGEGDVVRRAVKACGTSAVVGTVLAGTAGLGVVYGKGIPQEGIEDRVYRLHHNAGQQRTDWFAWTGTALGLGAAAGRFGLLRDPRLLLGGAALGAAAGVLAHVATHKEDSVIPSNMVEELKSSGDG</sequence>